<feature type="domain" description="RNA polymerase sigma-70 region 2" evidence="5">
    <location>
        <begin position="38"/>
        <end position="83"/>
    </location>
</feature>
<evidence type="ECO:0000256" key="4">
    <source>
        <dbReference type="ARBA" id="ARBA00023163"/>
    </source>
</evidence>
<name>A0A1W1W1S7_9BACT</name>
<evidence type="ECO:0000313" key="7">
    <source>
        <dbReference type="Proteomes" id="UP000192266"/>
    </source>
</evidence>
<evidence type="ECO:0000259" key="5">
    <source>
        <dbReference type="Pfam" id="PF04542"/>
    </source>
</evidence>
<sequence length="84" mass="9710">MSSRPLPSTPPACPHPDPDEALLVQRLLARDEHALGQLYQRYAPNLRHAIRRLVRDEALAQDILQEGLLRIWLHIDRYDPARGR</sequence>
<keyword evidence="3" id="KW-0238">DNA-binding</keyword>
<feature type="non-terminal residue" evidence="6">
    <location>
        <position position="84"/>
    </location>
</feature>
<accession>A0A1W1W1S7</accession>
<dbReference type="Pfam" id="PF04542">
    <property type="entry name" value="Sigma70_r2"/>
    <property type="match status" value="1"/>
</dbReference>
<dbReference type="PANTHER" id="PTHR43133:SF8">
    <property type="entry name" value="RNA POLYMERASE SIGMA FACTOR HI_1459-RELATED"/>
    <property type="match status" value="1"/>
</dbReference>
<dbReference type="GO" id="GO:0003677">
    <property type="term" value="F:DNA binding"/>
    <property type="evidence" value="ECO:0007669"/>
    <property type="project" value="UniProtKB-KW"/>
</dbReference>
<dbReference type="GO" id="GO:0006352">
    <property type="term" value="P:DNA-templated transcription initiation"/>
    <property type="evidence" value="ECO:0007669"/>
    <property type="project" value="InterPro"/>
</dbReference>
<dbReference type="Proteomes" id="UP000192266">
    <property type="component" value="Unassembled WGS sequence"/>
</dbReference>
<dbReference type="InterPro" id="IPR039425">
    <property type="entry name" value="RNA_pol_sigma-70-like"/>
</dbReference>
<dbReference type="InterPro" id="IPR007627">
    <property type="entry name" value="RNA_pol_sigma70_r2"/>
</dbReference>
<dbReference type="GO" id="GO:0016987">
    <property type="term" value="F:sigma factor activity"/>
    <property type="evidence" value="ECO:0007669"/>
    <property type="project" value="UniProtKB-KW"/>
</dbReference>
<dbReference type="EMBL" id="FWWW01000092">
    <property type="protein sequence ID" value="SMB99582.1"/>
    <property type="molecule type" value="Genomic_DNA"/>
</dbReference>
<evidence type="ECO:0000256" key="3">
    <source>
        <dbReference type="ARBA" id="ARBA00023125"/>
    </source>
</evidence>
<evidence type="ECO:0000256" key="2">
    <source>
        <dbReference type="ARBA" id="ARBA00023082"/>
    </source>
</evidence>
<protein>
    <submittedName>
        <fullName evidence="6">RNA polymerase, sigma-24 subunit, ECF subfamily</fullName>
    </submittedName>
</protein>
<evidence type="ECO:0000256" key="1">
    <source>
        <dbReference type="ARBA" id="ARBA00023015"/>
    </source>
</evidence>
<proteinExistence type="predicted"/>
<dbReference type="Gene3D" id="1.10.1740.10">
    <property type="match status" value="1"/>
</dbReference>
<dbReference type="STRING" id="645990.SAMN00120144_3681"/>
<dbReference type="RefSeq" id="WP_317044259.1">
    <property type="nucleotide sequence ID" value="NZ_FWWW01000092.1"/>
</dbReference>
<dbReference type="AlphaFoldDB" id="A0A1W1W1S7"/>
<keyword evidence="4" id="KW-0804">Transcription</keyword>
<keyword evidence="1" id="KW-0805">Transcription regulation</keyword>
<dbReference type="SUPFAM" id="SSF88946">
    <property type="entry name" value="Sigma2 domain of RNA polymerase sigma factors"/>
    <property type="match status" value="1"/>
</dbReference>
<evidence type="ECO:0000313" key="6">
    <source>
        <dbReference type="EMBL" id="SMB99582.1"/>
    </source>
</evidence>
<gene>
    <name evidence="6" type="ORF">SAMN00120144_3681</name>
</gene>
<organism evidence="6 7">
    <name type="scientific">Hymenobacter roseosalivarius DSM 11622</name>
    <dbReference type="NCBI Taxonomy" id="645990"/>
    <lineage>
        <taxon>Bacteria</taxon>
        <taxon>Pseudomonadati</taxon>
        <taxon>Bacteroidota</taxon>
        <taxon>Cytophagia</taxon>
        <taxon>Cytophagales</taxon>
        <taxon>Hymenobacteraceae</taxon>
        <taxon>Hymenobacter</taxon>
    </lineage>
</organism>
<keyword evidence="7" id="KW-1185">Reference proteome</keyword>
<dbReference type="PANTHER" id="PTHR43133">
    <property type="entry name" value="RNA POLYMERASE ECF-TYPE SIGMA FACTO"/>
    <property type="match status" value="1"/>
</dbReference>
<dbReference type="InterPro" id="IPR013325">
    <property type="entry name" value="RNA_pol_sigma_r2"/>
</dbReference>
<keyword evidence="2" id="KW-0731">Sigma factor</keyword>
<reference evidence="6 7" key="1">
    <citation type="submission" date="2017-04" db="EMBL/GenBank/DDBJ databases">
        <authorList>
            <person name="Afonso C.L."/>
            <person name="Miller P.J."/>
            <person name="Scott M.A."/>
            <person name="Spackman E."/>
            <person name="Goraichik I."/>
            <person name="Dimitrov K.M."/>
            <person name="Suarez D.L."/>
            <person name="Swayne D.E."/>
        </authorList>
    </citation>
    <scope>NUCLEOTIDE SEQUENCE [LARGE SCALE GENOMIC DNA]</scope>
    <source>
        <strain evidence="6 7">DSM 11622</strain>
    </source>
</reference>